<keyword evidence="2" id="KW-1185">Reference proteome</keyword>
<dbReference type="Proteomes" id="UP000000305">
    <property type="component" value="Unassembled WGS sequence"/>
</dbReference>
<proteinExistence type="predicted"/>
<organism evidence="1 2">
    <name type="scientific">Daphnia pulex</name>
    <name type="common">Water flea</name>
    <dbReference type="NCBI Taxonomy" id="6669"/>
    <lineage>
        <taxon>Eukaryota</taxon>
        <taxon>Metazoa</taxon>
        <taxon>Ecdysozoa</taxon>
        <taxon>Arthropoda</taxon>
        <taxon>Crustacea</taxon>
        <taxon>Branchiopoda</taxon>
        <taxon>Diplostraca</taxon>
        <taxon>Cladocera</taxon>
        <taxon>Anomopoda</taxon>
        <taxon>Daphniidae</taxon>
        <taxon>Daphnia</taxon>
    </lineage>
</organism>
<name>E9GQR3_DAPPU</name>
<dbReference type="AlphaFoldDB" id="E9GQR3"/>
<reference evidence="1 2" key="1">
    <citation type="journal article" date="2011" name="Science">
        <title>The ecoresponsive genome of Daphnia pulex.</title>
        <authorList>
            <person name="Colbourne J.K."/>
            <person name="Pfrender M.E."/>
            <person name="Gilbert D."/>
            <person name="Thomas W.K."/>
            <person name="Tucker A."/>
            <person name="Oakley T.H."/>
            <person name="Tokishita S."/>
            <person name="Aerts A."/>
            <person name="Arnold G.J."/>
            <person name="Basu M.K."/>
            <person name="Bauer D.J."/>
            <person name="Caceres C.E."/>
            <person name="Carmel L."/>
            <person name="Casola C."/>
            <person name="Choi J.H."/>
            <person name="Detter J.C."/>
            <person name="Dong Q."/>
            <person name="Dusheyko S."/>
            <person name="Eads B.D."/>
            <person name="Frohlich T."/>
            <person name="Geiler-Samerotte K.A."/>
            <person name="Gerlach D."/>
            <person name="Hatcher P."/>
            <person name="Jogdeo S."/>
            <person name="Krijgsveld J."/>
            <person name="Kriventseva E.V."/>
            <person name="Kultz D."/>
            <person name="Laforsch C."/>
            <person name="Lindquist E."/>
            <person name="Lopez J."/>
            <person name="Manak J.R."/>
            <person name="Muller J."/>
            <person name="Pangilinan J."/>
            <person name="Patwardhan R.P."/>
            <person name="Pitluck S."/>
            <person name="Pritham E.J."/>
            <person name="Rechtsteiner A."/>
            <person name="Rho M."/>
            <person name="Rogozin I.B."/>
            <person name="Sakarya O."/>
            <person name="Salamov A."/>
            <person name="Schaack S."/>
            <person name="Shapiro H."/>
            <person name="Shiga Y."/>
            <person name="Skalitzky C."/>
            <person name="Smith Z."/>
            <person name="Souvorov A."/>
            <person name="Sung W."/>
            <person name="Tang Z."/>
            <person name="Tsuchiya D."/>
            <person name="Tu H."/>
            <person name="Vos H."/>
            <person name="Wang M."/>
            <person name="Wolf Y.I."/>
            <person name="Yamagata H."/>
            <person name="Yamada T."/>
            <person name="Ye Y."/>
            <person name="Shaw J.R."/>
            <person name="Andrews J."/>
            <person name="Crease T.J."/>
            <person name="Tang H."/>
            <person name="Lucas S.M."/>
            <person name="Robertson H.M."/>
            <person name="Bork P."/>
            <person name="Koonin E.V."/>
            <person name="Zdobnov E.M."/>
            <person name="Grigoriev I.V."/>
            <person name="Lynch M."/>
            <person name="Boore J.L."/>
        </authorList>
    </citation>
    <scope>NUCLEOTIDE SEQUENCE [LARGE SCALE GENOMIC DNA]</scope>
</reference>
<gene>
    <name evidence="1" type="ORF">DAPPUDRAFT_246522</name>
</gene>
<evidence type="ECO:0000313" key="1">
    <source>
        <dbReference type="EMBL" id="EFX78159.1"/>
    </source>
</evidence>
<protein>
    <submittedName>
        <fullName evidence="1">Uncharacterized protein</fullName>
    </submittedName>
</protein>
<sequence length="103" mass="11764">MRRVAPLTTPIQHDTQLPNQAELMKEMLALGSDQTASPIASIHLSFYISIVLCAEEYWTEPNIDRRSLSYSPEFPLQHGLQLYKFYVAAENALYPDYTSQSLK</sequence>
<accession>E9GQR3</accession>
<dbReference type="InParanoid" id="E9GQR3"/>
<evidence type="ECO:0000313" key="2">
    <source>
        <dbReference type="Proteomes" id="UP000000305"/>
    </source>
</evidence>
<dbReference type="EMBL" id="GL732558">
    <property type="protein sequence ID" value="EFX78159.1"/>
    <property type="molecule type" value="Genomic_DNA"/>
</dbReference>
<dbReference type="HOGENOM" id="CLU_2266387_0_0_1"/>
<dbReference type="KEGG" id="dpx:DAPPUDRAFT_246522"/>